<protein>
    <submittedName>
        <fullName evidence="1">Uncharacterized protein</fullName>
    </submittedName>
</protein>
<sequence>MTYVCRNKPIYANSHHALFDDNEIRLKDVDDFQPKEPMPAMHVHPWLVHYFENRLVTLTRNSRLNNMTCGDYDNGQGHIFDLINDGIG</sequence>
<accession>A0A8J2JZR2</accession>
<dbReference type="EMBL" id="CAJVCH010179966">
    <property type="protein sequence ID" value="CAG7729537.1"/>
    <property type="molecule type" value="Genomic_DNA"/>
</dbReference>
<organism evidence="1 2">
    <name type="scientific">Allacma fusca</name>
    <dbReference type="NCBI Taxonomy" id="39272"/>
    <lineage>
        <taxon>Eukaryota</taxon>
        <taxon>Metazoa</taxon>
        <taxon>Ecdysozoa</taxon>
        <taxon>Arthropoda</taxon>
        <taxon>Hexapoda</taxon>
        <taxon>Collembola</taxon>
        <taxon>Symphypleona</taxon>
        <taxon>Sminthuridae</taxon>
        <taxon>Allacma</taxon>
    </lineage>
</organism>
<evidence type="ECO:0000313" key="2">
    <source>
        <dbReference type="Proteomes" id="UP000708208"/>
    </source>
</evidence>
<dbReference type="Proteomes" id="UP000708208">
    <property type="component" value="Unassembled WGS sequence"/>
</dbReference>
<reference evidence="1" key="1">
    <citation type="submission" date="2021-06" db="EMBL/GenBank/DDBJ databases">
        <authorList>
            <person name="Hodson N. C."/>
            <person name="Mongue J. A."/>
            <person name="Jaron S. K."/>
        </authorList>
    </citation>
    <scope>NUCLEOTIDE SEQUENCE</scope>
</reference>
<comment type="caution">
    <text evidence="1">The sequence shown here is derived from an EMBL/GenBank/DDBJ whole genome shotgun (WGS) entry which is preliminary data.</text>
</comment>
<evidence type="ECO:0000313" key="1">
    <source>
        <dbReference type="EMBL" id="CAG7729537.1"/>
    </source>
</evidence>
<name>A0A8J2JZR2_9HEXA</name>
<dbReference type="AlphaFoldDB" id="A0A8J2JZR2"/>
<keyword evidence="2" id="KW-1185">Reference proteome</keyword>
<gene>
    <name evidence="1" type="ORF">AFUS01_LOCUS18240</name>
</gene>
<proteinExistence type="predicted"/>